<comment type="caution">
    <text evidence="3">The sequence shown here is derived from an EMBL/GenBank/DDBJ whole genome shotgun (WGS) entry which is preliminary data.</text>
</comment>
<protein>
    <submittedName>
        <fullName evidence="3">Uncharacterized protein</fullName>
    </submittedName>
</protein>
<feature type="compositionally biased region" description="Polar residues" evidence="2">
    <location>
        <begin position="310"/>
        <end position="325"/>
    </location>
</feature>
<evidence type="ECO:0000256" key="1">
    <source>
        <dbReference type="SAM" id="Coils"/>
    </source>
</evidence>
<feature type="coiled-coil region" evidence="1">
    <location>
        <begin position="251"/>
        <end position="285"/>
    </location>
</feature>
<reference evidence="3 4" key="1">
    <citation type="journal article" date="2020" name="BMC Genomics">
        <title>Intraspecific diversification of the crop wild relative Brassica cretica Lam. using demographic model selection.</title>
        <authorList>
            <person name="Kioukis A."/>
            <person name="Michalopoulou V.A."/>
            <person name="Briers L."/>
            <person name="Pirintsos S."/>
            <person name="Studholme D.J."/>
            <person name="Pavlidis P."/>
            <person name="Sarris P.F."/>
        </authorList>
    </citation>
    <scope>NUCLEOTIDE SEQUENCE [LARGE SCALE GENOMIC DNA]</scope>
    <source>
        <strain evidence="4">cv. PFS-1207/04</strain>
    </source>
</reference>
<proteinExistence type="predicted"/>
<evidence type="ECO:0000313" key="4">
    <source>
        <dbReference type="Proteomes" id="UP000266723"/>
    </source>
</evidence>
<evidence type="ECO:0000256" key="2">
    <source>
        <dbReference type="SAM" id="MobiDB-lite"/>
    </source>
</evidence>
<dbReference type="EMBL" id="QGKV02000297">
    <property type="protein sequence ID" value="KAF3606837.1"/>
    <property type="molecule type" value="Genomic_DNA"/>
</dbReference>
<accession>A0ABQ7ETA2</accession>
<feature type="compositionally biased region" description="Basic and acidic residues" evidence="2">
    <location>
        <begin position="341"/>
        <end position="363"/>
    </location>
</feature>
<keyword evidence="4" id="KW-1185">Reference proteome</keyword>
<feature type="region of interest" description="Disordered" evidence="2">
    <location>
        <begin position="64"/>
        <end position="83"/>
    </location>
</feature>
<feature type="compositionally biased region" description="Acidic residues" evidence="2">
    <location>
        <begin position="364"/>
        <end position="374"/>
    </location>
</feature>
<dbReference type="Proteomes" id="UP000266723">
    <property type="component" value="Unassembled WGS sequence"/>
</dbReference>
<gene>
    <name evidence="3" type="ORF">DY000_02047639</name>
</gene>
<keyword evidence="1" id="KW-0175">Coiled coil</keyword>
<feature type="region of interest" description="Disordered" evidence="2">
    <location>
        <begin position="306"/>
        <end position="397"/>
    </location>
</feature>
<sequence>MEDSSVAIQSLQGDLLRGQSKADLDALTSQLCEEKNNALAMEKEIKALRLKNIELGRASIEKDGMLSSDVETEESTDTELPTSIDTAQPKAGKSFLTDLINEEVVQTEPIGQLSNETSQTKQGTEIPLKINPTLIKGEEMRLPMQDYLDPGRTYSNRSAIKIPGDDTKKSRFNADYYCMIDDDALSDMENQLEDETNYSDPYSVFNIDSFTQAYDIAVKSRTGKEKFNIRQAFTGNRKTKSDFYGKINMVYGKLMEKADSLGELIRKLENQVAEITTAIKRETGRLPGGTDLKPRRQVSAVMLRSGKRLATNTKSNTEIGNSANADETGKSDSQPIILDDPDQKSSRENGKSTAEINKEKTIDLEVEDDTEIEAEIDRQYGTHVDQPVDPAKGRSSA</sequence>
<evidence type="ECO:0000313" key="3">
    <source>
        <dbReference type="EMBL" id="KAF3606837.1"/>
    </source>
</evidence>
<organism evidence="3 4">
    <name type="scientific">Brassica cretica</name>
    <name type="common">Mustard</name>
    <dbReference type="NCBI Taxonomy" id="69181"/>
    <lineage>
        <taxon>Eukaryota</taxon>
        <taxon>Viridiplantae</taxon>
        <taxon>Streptophyta</taxon>
        <taxon>Embryophyta</taxon>
        <taxon>Tracheophyta</taxon>
        <taxon>Spermatophyta</taxon>
        <taxon>Magnoliopsida</taxon>
        <taxon>eudicotyledons</taxon>
        <taxon>Gunneridae</taxon>
        <taxon>Pentapetalae</taxon>
        <taxon>rosids</taxon>
        <taxon>malvids</taxon>
        <taxon>Brassicales</taxon>
        <taxon>Brassicaceae</taxon>
        <taxon>Brassiceae</taxon>
        <taxon>Brassica</taxon>
    </lineage>
</organism>
<name>A0ABQ7ETA2_BRACR</name>